<dbReference type="Pfam" id="PF21999">
    <property type="entry name" value="IMS_HHH_1"/>
    <property type="match status" value="1"/>
</dbReference>
<dbReference type="InterPro" id="IPR017961">
    <property type="entry name" value="DNA_pol_Y-fam_little_finger"/>
</dbReference>
<evidence type="ECO:0000256" key="12">
    <source>
        <dbReference type="ARBA" id="ARBA00023125"/>
    </source>
</evidence>
<keyword evidence="13 15" id="KW-0234">DNA repair</keyword>
<dbReference type="GO" id="GO:0009432">
    <property type="term" value="P:SOS response"/>
    <property type="evidence" value="ECO:0007669"/>
    <property type="project" value="TreeGrafter"/>
</dbReference>
<feature type="active site" evidence="15">
    <location>
        <position position="113"/>
    </location>
</feature>
<keyword evidence="11 15" id="KW-0239">DNA-directed DNA polymerase</keyword>
<comment type="function">
    <text evidence="15">Poorly processive, error-prone DNA polymerase involved in untargeted mutagenesis. Copies undamaged DNA at stalled replication forks, which arise in vivo from mismatched or misaligned primer ends. These misaligned primers can be extended by PolIV. Exhibits no 3'-5' exonuclease (proofreading) activity. May be involved in translesional synthesis, in conjunction with the beta clamp from PolIII.</text>
</comment>
<comment type="subcellular location">
    <subcellularLocation>
        <location evidence="1 15">Cytoplasm</location>
    </subcellularLocation>
</comment>
<protein>
    <recommendedName>
        <fullName evidence="15">DNA polymerase IV</fullName>
        <shortName evidence="15">Pol IV</shortName>
        <ecNumber evidence="15">2.7.7.7</ecNumber>
    </recommendedName>
</protein>
<dbReference type="InterPro" id="IPR043502">
    <property type="entry name" value="DNA/RNA_pol_sf"/>
</dbReference>
<evidence type="ECO:0000256" key="2">
    <source>
        <dbReference type="ARBA" id="ARBA00010945"/>
    </source>
</evidence>
<dbReference type="GO" id="GO:0003684">
    <property type="term" value="F:damaged DNA binding"/>
    <property type="evidence" value="ECO:0007669"/>
    <property type="project" value="InterPro"/>
</dbReference>
<comment type="catalytic activity">
    <reaction evidence="14 15">
        <text>DNA(n) + a 2'-deoxyribonucleoside 5'-triphosphate = DNA(n+1) + diphosphate</text>
        <dbReference type="Rhea" id="RHEA:22508"/>
        <dbReference type="Rhea" id="RHEA-COMP:17339"/>
        <dbReference type="Rhea" id="RHEA-COMP:17340"/>
        <dbReference type="ChEBI" id="CHEBI:33019"/>
        <dbReference type="ChEBI" id="CHEBI:61560"/>
        <dbReference type="ChEBI" id="CHEBI:173112"/>
        <dbReference type="EC" id="2.7.7.7"/>
    </reaction>
</comment>
<evidence type="ECO:0000256" key="3">
    <source>
        <dbReference type="ARBA" id="ARBA00022457"/>
    </source>
</evidence>
<keyword evidence="5 15" id="KW-0808">Transferase</keyword>
<evidence type="ECO:0000256" key="15">
    <source>
        <dbReference type="HAMAP-Rule" id="MF_01113"/>
    </source>
</evidence>
<evidence type="ECO:0000256" key="1">
    <source>
        <dbReference type="ARBA" id="ARBA00004496"/>
    </source>
</evidence>
<feature type="binding site" evidence="15">
    <location>
        <position position="18"/>
    </location>
    <ligand>
        <name>Mg(2+)</name>
        <dbReference type="ChEBI" id="CHEBI:18420"/>
    </ligand>
</feature>
<keyword evidence="4 15" id="KW-0963">Cytoplasm</keyword>
<feature type="domain" description="UmuC" evidence="16">
    <location>
        <begin position="14"/>
        <end position="191"/>
    </location>
</feature>
<dbReference type="HAMAP" id="MF_01113">
    <property type="entry name" value="DNApol_IV"/>
    <property type="match status" value="1"/>
</dbReference>
<dbReference type="Pfam" id="PF11799">
    <property type="entry name" value="IMS_C"/>
    <property type="match status" value="1"/>
</dbReference>
<dbReference type="GO" id="GO:0006281">
    <property type="term" value="P:DNA repair"/>
    <property type="evidence" value="ECO:0007669"/>
    <property type="project" value="UniProtKB-UniRule"/>
</dbReference>
<dbReference type="PROSITE" id="PS50173">
    <property type="entry name" value="UMUC"/>
    <property type="match status" value="1"/>
</dbReference>
<sequence>MVTDSLASSSSRKIIHVDMDCFYAAVEMRDDPALRKVALAVGGSGRRGVVCTCNYKARSFGVRSAMPNFMALQRCPELVFVRPRFEHYREISRGIREIFYSYTPLVEPLSLDEAYLDVSGLGRPATEIATEIRERIRKTFRLPVSAGVAPNKLLAKIASDWRKPNGQFVIRPSGVEKFMEDLPVRRLWGVGRRAEEKLERMGCSTCKELRELSIQALEEAFGKFGLELYYQARGQDERAVQPSRIRKSLSNERTYSEEIRTEEELIERVGDLHEELCADLASRPELRDKIAGPFVKVKFTDFSQTTISRTGIGWDLPVYVELGKEAFSRKEIGARLLGVGVRFVESGTVGGQLLLQL</sequence>
<keyword evidence="7 15" id="KW-0235">DNA replication</keyword>
<keyword evidence="8 15" id="KW-0479">Metal-binding</keyword>
<comment type="caution">
    <text evidence="17">The sequence shown here is derived from an EMBL/GenBank/DDBJ whole genome shotgun (WGS) entry which is preliminary data.</text>
</comment>
<evidence type="ECO:0000256" key="13">
    <source>
        <dbReference type="ARBA" id="ARBA00023204"/>
    </source>
</evidence>
<dbReference type="CDD" id="cd03586">
    <property type="entry name" value="PolY_Pol_IV_kappa"/>
    <property type="match status" value="1"/>
</dbReference>
<proteinExistence type="inferred from homology"/>
<dbReference type="GO" id="GO:0000287">
    <property type="term" value="F:magnesium ion binding"/>
    <property type="evidence" value="ECO:0007669"/>
    <property type="project" value="UniProtKB-UniRule"/>
</dbReference>
<name>A0A7X1E6P2_9BACT</name>
<dbReference type="InterPro" id="IPR036775">
    <property type="entry name" value="DNA_pol_Y-fam_lit_finger_sf"/>
</dbReference>
<dbReference type="Proteomes" id="UP000525652">
    <property type="component" value="Unassembled WGS sequence"/>
</dbReference>
<keyword evidence="9 15" id="KW-0227">DNA damage</keyword>
<comment type="similarity">
    <text evidence="2 15">Belongs to the DNA polymerase type-Y family.</text>
</comment>
<dbReference type="InterPro" id="IPR022880">
    <property type="entry name" value="DNApol_IV"/>
</dbReference>
<evidence type="ECO:0000313" key="17">
    <source>
        <dbReference type="EMBL" id="MBC2604308.1"/>
    </source>
</evidence>
<dbReference type="GO" id="GO:0042276">
    <property type="term" value="P:error-prone translesion synthesis"/>
    <property type="evidence" value="ECO:0007669"/>
    <property type="project" value="TreeGrafter"/>
</dbReference>
<feature type="binding site" evidence="15">
    <location>
        <position position="112"/>
    </location>
    <ligand>
        <name>Mg(2+)</name>
        <dbReference type="ChEBI" id="CHEBI:18420"/>
    </ligand>
</feature>
<evidence type="ECO:0000256" key="7">
    <source>
        <dbReference type="ARBA" id="ARBA00022705"/>
    </source>
</evidence>
<dbReference type="EMBL" id="JACHVA010000142">
    <property type="protein sequence ID" value="MBC2604308.1"/>
    <property type="molecule type" value="Genomic_DNA"/>
</dbReference>
<keyword evidence="18" id="KW-1185">Reference proteome</keyword>
<dbReference type="PANTHER" id="PTHR11076:SF33">
    <property type="entry name" value="DNA POLYMERASE KAPPA"/>
    <property type="match status" value="1"/>
</dbReference>
<evidence type="ECO:0000256" key="4">
    <source>
        <dbReference type="ARBA" id="ARBA00022490"/>
    </source>
</evidence>
<evidence type="ECO:0000256" key="9">
    <source>
        <dbReference type="ARBA" id="ARBA00022763"/>
    </source>
</evidence>
<dbReference type="Gene3D" id="3.40.1170.60">
    <property type="match status" value="1"/>
</dbReference>
<dbReference type="RefSeq" id="WP_185694925.1">
    <property type="nucleotide sequence ID" value="NZ_JACHVA010000142.1"/>
</dbReference>
<accession>A0A7X1E6P2</accession>
<dbReference type="GO" id="GO:0005829">
    <property type="term" value="C:cytosol"/>
    <property type="evidence" value="ECO:0007669"/>
    <property type="project" value="TreeGrafter"/>
</dbReference>
<dbReference type="SUPFAM" id="SSF56672">
    <property type="entry name" value="DNA/RNA polymerases"/>
    <property type="match status" value="1"/>
</dbReference>
<feature type="site" description="Substrate discrimination" evidence="15">
    <location>
        <position position="23"/>
    </location>
</feature>
<dbReference type="Pfam" id="PF00817">
    <property type="entry name" value="IMS"/>
    <property type="match status" value="1"/>
</dbReference>
<evidence type="ECO:0000256" key="8">
    <source>
        <dbReference type="ARBA" id="ARBA00022723"/>
    </source>
</evidence>
<dbReference type="Gene3D" id="3.30.1490.100">
    <property type="entry name" value="DNA polymerase, Y-family, little finger domain"/>
    <property type="match status" value="1"/>
</dbReference>
<dbReference type="Gene3D" id="1.10.150.20">
    <property type="entry name" value="5' to 3' exonuclease, C-terminal subdomain"/>
    <property type="match status" value="1"/>
</dbReference>
<evidence type="ECO:0000256" key="5">
    <source>
        <dbReference type="ARBA" id="ARBA00022679"/>
    </source>
</evidence>
<dbReference type="PANTHER" id="PTHR11076">
    <property type="entry name" value="DNA REPAIR POLYMERASE UMUC / TRANSFERASE FAMILY MEMBER"/>
    <property type="match status" value="1"/>
</dbReference>
<evidence type="ECO:0000313" key="18">
    <source>
        <dbReference type="Proteomes" id="UP000525652"/>
    </source>
</evidence>
<evidence type="ECO:0000256" key="6">
    <source>
        <dbReference type="ARBA" id="ARBA00022695"/>
    </source>
</evidence>
<evidence type="ECO:0000256" key="10">
    <source>
        <dbReference type="ARBA" id="ARBA00022842"/>
    </source>
</evidence>
<evidence type="ECO:0000256" key="11">
    <source>
        <dbReference type="ARBA" id="ARBA00022932"/>
    </source>
</evidence>
<comment type="cofactor">
    <cofactor evidence="15">
        <name>Mg(2+)</name>
        <dbReference type="ChEBI" id="CHEBI:18420"/>
    </cofactor>
    <text evidence="15">Binds 2 magnesium ions per subunit.</text>
</comment>
<dbReference type="SUPFAM" id="SSF100879">
    <property type="entry name" value="Lesion bypass DNA polymerase (Y-family), little finger domain"/>
    <property type="match status" value="1"/>
</dbReference>
<comment type="subunit">
    <text evidence="15">Monomer.</text>
</comment>
<dbReference type="InterPro" id="IPR053848">
    <property type="entry name" value="IMS_HHH_1"/>
</dbReference>
<organism evidence="17 18">
    <name type="scientific">Puniceicoccus vermicola</name>
    <dbReference type="NCBI Taxonomy" id="388746"/>
    <lineage>
        <taxon>Bacteria</taxon>
        <taxon>Pseudomonadati</taxon>
        <taxon>Verrucomicrobiota</taxon>
        <taxon>Opitutia</taxon>
        <taxon>Puniceicoccales</taxon>
        <taxon>Puniceicoccaceae</taxon>
        <taxon>Puniceicoccus</taxon>
    </lineage>
</organism>
<evidence type="ECO:0000259" key="16">
    <source>
        <dbReference type="PROSITE" id="PS50173"/>
    </source>
</evidence>
<keyword evidence="10 15" id="KW-0460">Magnesium</keyword>
<gene>
    <name evidence="15 17" type="primary">dinB</name>
    <name evidence="17" type="ORF">H5P30_21215</name>
</gene>
<dbReference type="InterPro" id="IPR050116">
    <property type="entry name" value="DNA_polymerase-Y"/>
</dbReference>
<dbReference type="InterPro" id="IPR001126">
    <property type="entry name" value="UmuC"/>
</dbReference>
<dbReference type="NCBIfam" id="NF002677">
    <property type="entry name" value="PRK02406.1"/>
    <property type="match status" value="1"/>
</dbReference>
<reference evidence="17 18" key="1">
    <citation type="submission" date="2020-07" db="EMBL/GenBank/DDBJ databases">
        <authorList>
            <person name="Feng X."/>
        </authorList>
    </citation>
    <scope>NUCLEOTIDE SEQUENCE [LARGE SCALE GENOMIC DNA]</scope>
    <source>
        <strain evidence="17 18">JCM14086</strain>
    </source>
</reference>
<keyword evidence="6 15" id="KW-0548">Nucleotidyltransferase</keyword>
<dbReference type="AlphaFoldDB" id="A0A7X1E6P2"/>
<dbReference type="InterPro" id="IPR043128">
    <property type="entry name" value="Rev_trsase/Diguanyl_cyclase"/>
</dbReference>
<keyword evidence="12 15" id="KW-0238">DNA-binding</keyword>
<dbReference type="GO" id="GO:0003887">
    <property type="term" value="F:DNA-directed DNA polymerase activity"/>
    <property type="evidence" value="ECO:0007669"/>
    <property type="project" value="UniProtKB-UniRule"/>
</dbReference>
<dbReference type="FunFam" id="3.40.1170.60:FF:000001">
    <property type="entry name" value="DNA polymerase IV"/>
    <property type="match status" value="1"/>
</dbReference>
<keyword evidence="3 15" id="KW-0515">Mutator protein</keyword>
<dbReference type="Gene3D" id="3.30.70.270">
    <property type="match status" value="1"/>
</dbReference>
<dbReference type="GO" id="GO:0006261">
    <property type="term" value="P:DNA-templated DNA replication"/>
    <property type="evidence" value="ECO:0007669"/>
    <property type="project" value="UniProtKB-UniRule"/>
</dbReference>
<evidence type="ECO:0000256" key="14">
    <source>
        <dbReference type="ARBA" id="ARBA00049244"/>
    </source>
</evidence>
<dbReference type="EC" id="2.7.7.7" evidence="15"/>